<dbReference type="Proteomes" id="UP000007264">
    <property type="component" value="Unassembled WGS sequence"/>
</dbReference>
<reference evidence="1 2" key="1">
    <citation type="journal article" date="2012" name="Genome Biol.">
        <title>The genome of the polar eukaryotic microalga coccomyxa subellipsoidea reveals traits of cold adaptation.</title>
        <authorList>
            <person name="Blanc G."/>
            <person name="Agarkova I."/>
            <person name="Grimwood J."/>
            <person name="Kuo A."/>
            <person name="Brueggeman A."/>
            <person name="Dunigan D."/>
            <person name="Gurnon J."/>
            <person name="Ladunga I."/>
            <person name="Lindquist E."/>
            <person name="Lucas S."/>
            <person name="Pangilinan J."/>
            <person name="Proschold T."/>
            <person name="Salamov A."/>
            <person name="Schmutz J."/>
            <person name="Weeks D."/>
            <person name="Yamada T."/>
            <person name="Claverie J.M."/>
            <person name="Grigoriev I."/>
            <person name="Van Etten J."/>
            <person name="Lomsadze A."/>
            <person name="Borodovsky M."/>
        </authorList>
    </citation>
    <scope>NUCLEOTIDE SEQUENCE [LARGE SCALE GENOMIC DNA]</scope>
    <source>
        <strain evidence="1 2">C-169</strain>
    </source>
</reference>
<name>I0YHY8_COCSC</name>
<keyword evidence="2" id="KW-1185">Reference proteome</keyword>
<dbReference type="KEGG" id="csl:COCSUDRAFT_60635"/>
<organism evidence="1 2">
    <name type="scientific">Coccomyxa subellipsoidea (strain C-169)</name>
    <name type="common">Green microalga</name>
    <dbReference type="NCBI Taxonomy" id="574566"/>
    <lineage>
        <taxon>Eukaryota</taxon>
        <taxon>Viridiplantae</taxon>
        <taxon>Chlorophyta</taxon>
        <taxon>core chlorophytes</taxon>
        <taxon>Trebouxiophyceae</taxon>
        <taxon>Trebouxiophyceae incertae sedis</taxon>
        <taxon>Coccomyxaceae</taxon>
        <taxon>Coccomyxa</taxon>
        <taxon>Coccomyxa subellipsoidea</taxon>
    </lineage>
</organism>
<comment type="caution">
    <text evidence="1">The sequence shown here is derived from an EMBL/GenBank/DDBJ whole genome shotgun (WGS) entry which is preliminary data.</text>
</comment>
<evidence type="ECO:0000313" key="1">
    <source>
        <dbReference type="EMBL" id="EIE18007.1"/>
    </source>
</evidence>
<accession>I0YHY8</accession>
<dbReference type="AlphaFoldDB" id="I0YHY8"/>
<proteinExistence type="predicted"/>
<dbReference type="GeneID" id="17035970"/>
<dbReference type="RefSeq" id="XP_005642551.1">
    <property type="nucleotide sequence ID" value="XM_005642494.1"/>
</dbReference>
<evidence type="ECO:0000313" key="2">
    <source>
        <dbReference type="Proteomes" id="UP000007264"/>
    </source>
</evidence>
<sequence length="250" mass="26549">MCGQRMPARDPDSHFTAAGCQAVDIPGTVHAQPAPIALPDAVPEEPRPRNKILAAAADAYCAASQLAIRAGIVRTNAEFSALVISVAVGAAMADFHFANPGSRPVLVVTVRNVSATGCAVGRAASADEKAEGRSKQALVAEAASEVQQWRLPDMPKPKRPRVKCVKTGWVHERHREKHAAQSTGGTAEHLPEAVQDEPAVETVFAGSASSFYQKMIQSPISPMKAAAHAKPVTPMPQKLPQLSALQRWCF</sequence>
<gene>
    <name evidence="1" type="ORF">COCSUDRAFT_60635</name>
</gene>
<dbReference type="EMBL" id="AGSI01000029">
    <property type="protein sequence ID" value="EIE18007.1"/>
    <property type="molecule type" value="Genomic_DNA"/>
</dbReference>
<protein>
    <submittedName>
        <fullName evidence="1">Uncharacterized protein</fullName>
    </submittedName>
</protein>